<evidence type="ECO:0000256" key="1">
    <source>
        <dbReference type="ARBA" id="ARBA00008315"/>
    </source>
</evidence>
<dbReference type="eggNOG" id="ENOG502S44E">
    <property type="taxonomic scope" value="Eukaryota"/>
</dbReference>
<reference evidence="3" key="2">
    <citation type="journal article" date="2013" name="Nat. Genet.">
        <title>The draft genomes of soft-shell turtle and green sea turtle yield insights into the development and evolution of the turtle-specific body plan.</title>
        <authorList>
            <person name="Wang Z."/>
            <person name="Pascual-Anaya J."/>
            <person name="Zadissa A."/>
            <person name="Li W."/>
            <person name="Niimura Y."/>
            <person name="Huang Z."/>
            <person name="Li C."/>
            <person name="White S."/>
            <person name="Xiong Z."/>
            <person name="Fang D."/>
            <person name="Wang B."/>
            <person name="Ming Y."/>
            <person name="Chen Y."/>
            <person name="Zheng Y."/>
            <person name="Kuraku S."/>
            <person name="Pignatelli M."/>
            <person name="Herrero J."/>
            <person name="Beal K."/>
            <person name="Nozawa M."/>
            <person name="Li Q."/>
            <person name="Wang J."/>
            <person name="Zhang H."/>
            <person name="Yu L."/>
            <person name="Shigenobu S."/>
            <person name="Wang J."/>
            <person name="Liu J."/>
            <person name="Flicek P."/>
            <person name="Searle S."/>
            <person name="Wang J."/>
            <person name="Kuratani S."/>
            <person name="Yin Y."/>
            <person name="Aken B."/>
            <person name="Zhang G."/>
            <person name="Irie N."/>
        </authorList>
    </citation>
    <scope>NUCLEOTIDE SEQUENCE [LARGE SCALE GENOMIC DNA]</scope>
    <source>
        <strain evidence="3">Daiwa-1</strain>
    </source>
</reference>
<dbReference type="EMBL" id="AGCU01104729">
    <property type="status" value="NOT_ANNOTATED_CDS"/>
    <property type="molecule type" value="Genomic_DNA"/>
</dbReference>
<dbReference type="Ensembl" id="ENSPSIT00000006810.1">
    <property type="protein sequence ID" value="ENSPSIP00000006772.1"/>
    <property type="gene ID" value="ENSPSIG00000006265.1"/>
</dbReference>
<dbReference type="Proteomes" id="UP000007267">
    <property type="component" value="Unassembled WGS sequence"/>
</dbReference>
<proteinExistence type="inferred from homology"/>
<dbReference type="InterPro" id="IPR038792">
    <property type="entry name" value="CFAP97D1/2"/>
</dbReference>
<dbReference type="GeneTree" id="ENSGT00960000190099"/>
<dbReference type="PANTHER" id="PTHR33768:SF5">
    <property type="entry name" value="SPERM AXONEMAL MAINTENANCE PROTEIN CFAP97D1"/>
    <property type="match status" value="1"/>
</dbReference>
<evidence type="ECO:0008006" key="4">
    <source>
        <dbReference type="Google" id="ProtNLM"/>
    </source>
</evidence>
<dbReference type="OMA" id="MIITVEN"/>
<reference evidence="2" key="4">
    <citation type="submission" date="2025-09" db="UniProtKB">
        <authorList>
            <consortium name="Ensembl"/>
        </authorList>
    </citation>
    <scope>IDENTIFICATION</scope>
</reference>
<accession>K7FFG2</accession>
<comment type="similarity">
    <text evidence="1">Belongs to the CFAP97 family.</text>
</comment>
<evidence type="ECO:0000313" key="3">
    <source>
        <dbReference type="Proteomes" id="UP000007267"/>
    </source>
</evidence>
<organism evidence="2 3">
    <name type="scientific">Pelodiscus sinensis</name>
    <name type="common">Chinese softshell turtle</name>
    <name type="synonym">Trionyx sinensis</name>
    <dbReference type="NCBI Taxonomy" id="13735"/>
    <lineage>
        <taxon>Eukaryota</taxon>
        <taxon>Metazoa</taxon>
        <taxon>Chordata</taxon>
        <taxon>Craniata</taxon>
        <taxon>Vertebrata</taxon>
        <taxon>Euteleostomi</taxon>
        <taxon>Archelosauria</taxon>
        <taxon>Testudinata</taxon>
        <taxon>Testudines</taxon>
        <taxon>Cryptodira</taxon>
        <taxon>Trionychia</taxon>
        <taxon>Trionychidae</taxon>
        <taxon>Pelodiscus</taxon>
    </lineage>
</organism>
<dbReference type="STRING" id="13735.ENSPSIP00000006772"/>
<name>K7FFG2_PELSI</name>
<dbReference type="InterPro" id="IPR029488">
    <property type="entry name" value="Hmw/CFAP97"/>
</dbReference>
<dbReference type="HOGENOM" id="CLU_097298_2_1_1"/>
<dbReference type="GO" id="GO:0007288">
    <property type="term" value="P:sperm axoneme assembly"/>
    <property type="evidence" value="ECO:0007669"/>
    <property type="project" value="TreeGrafter"/>
</dbReference>
<evidence type="ECO:0000313" key="2">
    <source>
        <dbReference type="Ensembl" id="ENSPSIP00000006772.1"/>
    </source>
</evidence>
<dbReference type="PANTHER" id="PTHR33768">
    <property type="entry name" value="MIP11318P"/>
    <property type="match status" value="1"/>
</dbReference>
<dbReference type="AlphaFoldDB" id="K7FFG2"/>
<protein>
    <recommendedName>
        <fullName evidence="4">CFAP97 domain containing 1</fullName>
    </recommendedName>
</protein>
<dbReference type="Pfam" id="PF13879">
    <property type="entry name" value="Hmw_CFAP97"/>
    <property type="match status" value="1"/>
</dbReference>
<reference evidence="2" key="3">
    <citation type="submission" date="2025-08" db="UniProtKB">
        <authorList>
            <consortium name="Ensembl"/>
        </authorList>
    </citation>
    <scope>IDENTIFICATION</scope>
</reference>
<keyword evidence="3" id="KW-1185">Reference proteome</keyword>
<sequence>QEDQKRTGKIERENKQLAGRLAAIQRGTGLVDCWNEYFQRSSNREKHNREMVRITVENQGILKRLGDRKSMYDHRKSELDWKARR</sequence>
<reference evidence="3" key="1">
    <citation type="submission" date="2011-10" db="EMBL/GenBank/DDBJ databases">
        <authorList>
            <consortium name="Soft-shell Turtle Genome Consortium"/>
        </authorList>
    </citation>
    <scope>NUCLEOTIDE SEQUENCE [LARGE SCALE GENOMIC DNA]</scope>
    <source>
        <strain evidence="3">Daiwa-1</strain>
    </source>
</reference>